<gene>
    <name evidence="1" type="ORF">LCGC14_1299460</name>
</gene>
<dbReference type="EMBL" id="LAZR01007572">
    <property type="protein sequence ID" value="KKM84406.1"/>
    <property type="molecule type" value="Genomic_DNA"/>
</dbReference>
<proteinExistence type="predicted"/>
<dbReference type="AlphaFoldDB" id="A0A0F9LAN5"/>
<dbReference type="InterPro" id="IPR022243">
    <property type="entry name" value="DUF3768"/>
</dbReference>
<evidence type="ECO:0008006" key="2">
    <source>
        <dbReference type="Google" id="ProtNLM"/>
    </source>
</evidence>
<name>A0A0F9LAN5_9ZZZZ</name>
<dbReference type="Pfam" id="PF12599">
    <property type="entry name" value="DUF3768"/>
    <property type="match status" value="1"/>
</dbReference>
<evidence type="ECO:0000313" key="1">
    <source>
        <dbReference type="EMBL" id="KKM84406.1"/>
    </source>
</evidence>
<accession>A0A0F9LAN5</accession>
<comment type="caution">
    <text evidence="1">The sequence shown here is derived from an EMBL/GenBank/DDBJ whole genome shotgun (WGS) entry which is preliminary data.</text>
</comment>
<sequence>MRNSETNGRRQEKEQNMNRWERIRRICELNDRFRRTGEGGRQLITRGIQEMGLLATVAIRQLVASYDAFCEDNDPYGEHDFGNLIYLNKKVFWKIDYYDANLTAGSPNPADPFVTTRVLTIMLANEY</sequence>
<reference evidence="1" key="1">
    <citation type="journal article" date="2015" name="Nature">
        <title>Complex archaea that bridge the gap between prokaryotes and eukaryotes.</title>
        <authorList>
            <person name="Spang A."/>
            <person name="Saw J.H."/>
            <person name="Jorgensen S.L."/>
            <person name="Zaremba-Niedzwiedzka K."/>
            <person name="Martijn J."/>
            <person name="Lind A.E."/>
            <person name="van Eijk R."/>
            <person name="Schleper C."/>
            <person name="Guy L."/>
            <person name="Ettema T.J."/>
        </authorList>
    </citation>
    <scope>NUCLEOTIDE SEQUENCE</scope>
</reference>
<organism evidence="1">
    <name type="scientific">marine sediment metagenome</name>
    <dbReference type="NCBI Taxonomy" id="412755"/>
    <lineage>
        <taxon>unclassified sequences</taxon>
        <taxon>metagenomes</taxon>
        <taxon>ecological metagenomes</taxon>
    </lineage>
</organism>
<protein>
    <recommendedName>
        <fullName evidence="2">DUF3768 domain-containing protein</fullName>
    </recommendedName>
</protein>